<protein>
    <submittedName>
        <fullName evidence="2">Leucine-specific transport system, periplasmic-binding protein LivK</fullName>
    </submittedName>
</protein>
<dbReference type="KEGG" id="mbd:MEBOL_001106"/>
<reference evidence="2 3" key="1">
    <citation type="submission" date="2017-06" db="EMBL/GenBank/DDBJ databases">
        <authorList>
            <person name="Kim H.J."/>
            <person name="Triplett B.A."/>
        </authorList>
    </citation>
    <scope>NUCLEOTIDE SEQUENCE [LARGE SCALE GENOMIC DNA]</scope>
    <source>
        <strain evidence="2 3">DSM 14713</strain>
    </source>
</reference>
<evidence type="ECO:0000313" key="2">
    <source>
        <dbReference type="EMBL" id="ATB27662.1"/>
    </source>
</evidence>
<keyword evidence="3" id="KW-1185">Reference proteome</keyword>
<dbReference type="EMBL" id="CP022163">
    <property type="protein sequence ID" value="ATB27662.1"/>
    <property type="molecule type" value="Genomic_DNA"/>
</dbReference>
<feature type="region of interest" description="Disordered" evidence="1">
    <location>
        <begin position="43"/>
        <end position="66"/>
    </location>
</feature>
<evidence type="ECO:0000313" key="3">
    <source>
        <dbReference type="Proteomes" id="UP000217289"/>
    </source>
</evidence>
<name>A0A250I926_9BACT</name>
<dbReference type="PROSITE" id="PS51257">
    <property type="entry name" value="PROKAR_LIPOPROTEIN"/>
    <property type="match status" value="1"/>
</dbReference>
<accession>A0A250I926</accession>
<dbReference type="RefSeq" id="WP_095976431.1">
    <property type="nucleotide sequence ID" value="NZ_CP022163.1"/>
</dbReference>
<organism evidence="2 3">
    <name type="scientific">Melittangium boletus DSM 14713</name>
    <dbReference type="NCBI Taxonomy" id="1294270"/>
    <lineage>
        <taxon>Bacteria</taxon>
        <taxon>Pseudomonadati</taxon>
        <taxon>Myxococcota</taxon>
        <taxon>Myxococcia</taxon>
        <taxon>Myxococcales</taxon>
        <taxon>Cystobacterineae</taxon>
        <taxon>Archangiaceae</taxon>
        <taxon>Melittangium</taxon>
    </lineage>
</organism>
<sequence>MTRRDSFAPGWTAAWVALALTSGGCADFGEELRRTECARDASACAPAVPEPKPDTDTDTPALDGPPIIEEVHQSATVANSGEEITLFVKARMPQAGPKEVPLVFLWFSFEGALKKQSNTPHESRITWTAPPCRINGNIHVIVVSVMDGQGRTTEQQFLVSGPPTCE</sequence>
<dbReference type="AlphaFoldDB" id="A0A250I926"/>
<evidence type="ECO:0000256" key="1">
    <source>
        <dbReference type="SAM" id="MobiDB-lite"/>
    </source>
</evidence>
<proteinExistence type="predicted"/>
<gene>
    <name evidence="2" type="ORF">MEBOL_001106</name>
</gene>
<dbReference type="Proteomes" id="UP000217289">
    <property type="component" value="Chromosome"/>
</dbReference>